<evidence type="ECO:0000313" key="4">
    <source>
        <dbReference type="Proteomes" id="UP000561181"/>
    </source>
</evidence>
<dbReference type="Gene3D" id="3.40.50.2000">
    <property type="entry name" value="Glycogen Phosphorylase B"/>
    <property type="match status" value="2"/>
</dbReference>
<reference evidence="3 4" key="1">
    <citation type="submission" date="2020-04" db="EMBL/GenBank/DDBJ databases">
        <authorList>
            <person name="Liu A."/>
        </authorList>
    </citation>
    <scope>NUCLEOTIDE SEQUENCE [LARGE SCALE GENOMIC DNA]</scope>
    <source>
        <strain evidence="3 4">RZ02</strain>
    </source>
</reference>
<keyword evidence="3" id="KW-0808">Transferase</keyword>
<dbReference type="PANTHER" id="PTHR45947">
    <property type="entry name" value="SULFOQUINOVOSYL TRANSFERASE SQD2"/>
    <property type="match status" value="1"/>
</dbReference>
<dbReference type="InterPro" id="IPR028098">
    <property type="entry name" value="Glyco_trans_4-like_N"/>
</dbReference>
<organism evidence="3 4">
    <name type="scientific">Pontixanthobacter rizhaonensis</name>
    <dbReference type="NCBI Taxonomy" id="2730337"/>
    <lineage>
        <taxon>Bacteria</taxon>
        <taxon>Pseudomonadati</taxon>
        <taxon>Pseudomonadota</taxon>
        <taxon>Alphaproteobacteria</taxon>
        <taxon>Sphingomonadales</taxon>
        <taxon>Erythrobacteraceae</taxon>
        <taxon>Pontixanthobacter</taxon>
    </lineage>
</organism>
<evidence type="ECO:0000313" key="3">
    <source>
        <dbReference type="EMBL" id="NMW31037.1"/>
    </source>
</evidence>
<dbReference type="PANTHER" id="PTHR45947:SF15">
    <property type="entry name" value="TEICHURONIC ACID BIOSYNTHESIS GLYCOSYLTRANSFERASE TUAC-RELATED"/>
    <property type="match status" value="1"/>
</dbReference>
<keyword evidence="4" id="KW-1185">Reference proteome</keyword>
<dbReference type="Pfam" id="PF13439">
    <property type="entry name" value="Glyco_transf_4"/>
    <property type="match status" value="1"/>
</dbReference>
<feature type="domain" description="Glycosyltransferase subfamily 4-like N-terminal" evidence="2">
    <location>
        <begin position="30"/>
        <end position="205"/>
    </location>
</feature>
<dbReference type="GO" id="GO:0016757">
    <property type="term" value="F:glycosyltransferase activity"/>
    <property type="evidence" value="ECO:0007669"/>
    <property type="project" value="InterPro"/>
</dbReference>
<evidence type="ECO:0000259" key="2">
    <source>
        <dbReference type="Pfam" id="PF13439"/>
    </source>
</evidence>
<dbReference type="SUPFAM" id="SSF53756">
    <property type="entry name" value="UDP-Glycosyltransferase/glycogen phosphorylase"/>
    <property type="match status" value="1"/>
</dbReference>
<dbReference type="InterPro" id="IPR050194">
    <property type="entry name" value="Glycosyltransferase_grp1"/>
</dbReference>
<feature type="domain" description="Glycosyl transferase family 1" evidence="1">
    <location>
        <begin position="225"/>
        <end position="375"/>
    </location>
</feature>
<accession>A0A848QKB0</accession>
<sequence>MIGSLTRRKRLLSISTLYPNSHTPRFGTFVARSLEGLAARDDWDVTLINPIGIPPLALGRYKPLVAAAVDGMENGVEVHRPRFTLIPNIGARINPGVIGRKILPLVQRLHATEPFDLIDAQFFYPDGPAAAWIAEKLGLPCSIKARGSDITLWGHKHFALDQMLEAAERATSLLAVSKALARDMDRAGMPLNKISVHYTGLDRDRFRPLEHEGLRTMLGNTLNISIPEKKPLFVSVGALIERKGQELAIGALPSIPDAKLLLVGKGPDEKHLRNLAIDLRVDDRVHFLGVLDHDLLPVVLSAADAMVLPSANEGLANAWVEALACGTPIVINDAGGARELVTSPDAGLIVDRNLDALTAGLKEILANPPERAAVAAMADQFSWSSHAEKLAEYYSSLIR</sequence>
<proteinExistence type="predicted"/>
<dbReference type="EMBL" id="JABCRE010000002">
    <property type="protein sequence ID" value="NMW31037.1"/>
    <property type="molecule type" value="Genomic_DNA"/>
</dbReference>
<dbReference type="AlphaFoldDB" id="A0A848QKB0"/>
<comment type="caution">
    <text evidence="3">The sequence shown here is derived from an EMBL/GenBank/DDBJ whole genome shotgun (WGS) entry which is preliminary data.</text>
</comment>
<dbReference type="RefSeq" id="WP_170010186.1">
    <property type="nucleotide sequence ID" value="NZ_JABCRE010000002.1"/>
</dbReference>
<dbReference type="InterPro" id="IPR001296">
    <property type="entry name" value="Glyco_trans_1"/>
</dbReference>
<gene>
    <name evidence="3" type="ORF">HKD42_03065</name>
</gene>
<dbReference type="Proteomes" id="UP000561181">
    <property type="component" value="Unassembled WGS sequence"/>
</dbReference>
<name>A0A848QKB0_9SPHN</name>
<protein>
    <submittedName>
        <fullName evidence="3">Glycosyltransferase</fullName>
    </submittedName>
</protein>
<dbReference type="Pfam" id="PF00534">
    <property type="entry name" value="Glycos_transf_1"/>
    <property type="match status" value="1"/>
</dbReference>
<evidence type="ECO:0000259" key="1">
    <source>
        <dbReference type="Pfam" id="PF00534"/>
    </source>
</evidence>